<keyword evidence="2" id="KW-1185">Reference proteome</keyword>
<dbReference type="Proteomes" id="UP000239001">
    <property type="component" value="Unassembled WGS sequence"/>
</dbReference>
<proteinExistence type="predicted"/>
<accession>A0A2T1LX66</accession>
<evidence type="ECO:0000313" key="1">
    <source>
        <dbReference type="EMBL" id="PSF36777.1"/>
    </source>
</evidence>
<protein>
    <submittedName>
        <fullName evidence="1">Uncharacterized protein</fullName>
    </submittedName>
</protein>
<sequence>MTLTLINLIETIKNAYYMPPVISKIDKILENREQKIYEDAFNELHDIIQNSKQEVQKLIEYYSIS</sequence>
<dbReference type="RefSeq" id="WP_106457208.1">
    <property type="nucleotide sequence ID" value="NZ_PXOH01000012.1"/>
</dbReference>
<reference evidence="1 2" key="2">
    <citation type="submission" date="2018-03" db="EMBL/GenBank/DDBJ databases">
        <authorList>
            <person name="Keele B.F."/>
        </authorList>
    </citation>
    <scope>NUCLEOTIDE SEQUENCE [LARGE SCALE GENOMIC DNA]</scope>
    <source>
        <strain evidence="1 2">CCALA 016</strain>
    </source>
</reference>
<comment type="caution">
    <text evidence="1">The sequence shown here is derived from an EMBL/GenBank/DDBJ whole genome shotgun (WGS) entry which is preliminary data.</text>
</comment>
<dbReference type="AlphaFoldDB" id="A0A2T1LX66"/>
<dbReference type="EMBL" id="PXOH01000012">
    <property type="protein sequence ID" value="PSF36777.1"/>
    <property type="molecule type" value="Genomic_DNA"/>
</dbReference>
<name>A0A2T1LX66_9CHRO</name>
<dbReference type="OrthoDB" id="564953at2"/>
<evidence type="ECO:0000313" key="2">
    <source>
        <dbReference type="Proteomes" id="UP000239001"/>
    </source>
</evidence>
<reference evidence="1 2" key="1">
    <citation type="submission" date="2018-03" db="EMBL/GenBank/DDBJ databases">
        <title>The ancient ancestry and fast evolution of plastids.</title>
        <authorList>
            <person name="Moore K.R."/>
            <person name="Magnabosco C."/>
            <person name="Momper L."/>
            <person name="Gold D.A."/>
            <person name="Bosak T."/>
            <person name="Fournier G.P."/>
        </authorList>
    </citation>
    <scope>NUCLEOTIDE SEQUENCE [LARGE SCALE GENOMIC DNA]</scope>
    <source>
        <strain evidence="1 2">CCALA 016</strain>
    </source>
</reference>
<organism evidence="1 2">
    <name type="scientific">Aphanothece hegewaldii CCALA 016</name>
    <dbReference type="NCBI Taxonomy" id="2107694"/>
    <lineage>
        <taxon>Bacteria</taxon>
        <taxon>Bacillati</taxon>
        <taxon>Cyanobacteriota</taxon>
        <taxon>Cyanophyceae</taxon>
        <taxon>Oscillatoriophycideae</taxon>
        <taxon>Chroococcales</taxon>
        <taxon>Aphanothecaceae</taxon>
        <taxon>Aphanothece</taxon>
    </lineage>
</organism>
<gene>
    <name evidence="1" type="ORF">C7H19_12465</name>
</gene>